<feature type="transmembrane region" description="Helical" evidence="1">
    <location>
        <begin position="65"/>
        <end position="87"/>
    </location>
</feature>
<evidence type="ECO:0000313" key="2">
    <source>
        <dbReference type="EMBL" id="EIE19857.1"/>
    </source>
</evidence>
<keyword evidence="3" id="KW-1185">Reference proteome</keyword>
<dbReference type="GeneID" id="17037831"/>
<keyword evidence="1" id="KW-1133">Transmembrane helix</keyword>
<organism evidence="2 3">
    <name type="scientific">Coccomyxa subellipsoidea (strain C-169)</name>
    <name type="common">Green microalga</name>
    <dbReference type="NCBI Taxonomy" id="574566"/>
    <lineage>
        <taxon>Eukaryota</taxon>
        <taxon>Viridiplantae</taxon>
        <taxon>Chlorophyta</taxon>
        <taxon>core chlorophytes</taxon>
        <taxon>Trebouxiophyceae</taxon>
        <taxon>Trebouxiophyceae incertae sedis</taxon>
        <taxon>Coccomyxaceae</taxon>
        <taxon>Coccomyxa</taxon>
        <taxon>Coccomyxa subellipsoidea</taxon>
    </lineage>
</organism>
<dbReference type="RefSeq" id="XP_005644401.1">
    <property type="nucleotide sequence ID" value="XM_005644344.1"/>
</dbReference>
<dbReference type="KEGG" id="csl:COCSUDRAFT_34115"/>
<evidence type="ECO:0000256" key="1">
    <source>
        <dbReference type="SAM" id="Phobius"/>
    </source>
</evidence>
<accession>I0YN88</accession>
<protein>
    <submittedName>
        <fullName evidence="2">Uncharacterized protein</fullName>
    </submittedName>
</protein>
<sequence length="90" mass="10110">MKKPVVSTTGRSAEEKFGEPIGRSAHSVLMQLRWLTSSAYCVLHYLILQPDLKYAKHALSSCEGMLIFCDLMMILMFGLGLLVLPCYRSL</sequence>
<evidence type="ECO:0000313" key="3">
    <source>
        <dbReference type="Proteomes" id="UP000007264"/>
    </source>
</evidence>
<gene>
    <name evidence="2" type="ORF">COCSUDRAFT_34115</name>
</gene>
<dbReference type="EMBL" id="AGSI01000017">
    <property type="protein sequence ID" value="EIE19857.1"/>
    <property type="molecule type" value="Genomic_DNA"/>
</dbReference>
<comment type="caution">
    <text evidence="2">The sequence shown here is derived from an EMBL/GenBank/DDBJ whole genome shotgun (WGS) entry which is preliminary data.</text>
</comment>
<keyword evidence="1" id="KW-0812">Transmembrane</keyword>
<proteinExistence type="predicted"/>
<keyword evidence="1" id="KW-0472">Membrane</keyword>
<dbReference type="Proteomes" id="UP000007264">
    <property type="component" value="Unassembled WGS sequence"/>
</dbReference>
<name>I0YN88_COCSC</name>
<dbReference type="AlphaFoldDB" id="I0YN88"/>
<reference evidence="2 3" key="1">
    <citation type="journal article" date="2012" name="Genome Biol.">
        <title>The genome of the polar eukaryotic microalga coccomyxa subellipsoidea reveals traits of cold adaptation.</title>
        <authorList>
            <person name="Blanc G."/>
            <person name="Agarkova I."/>
            <person name="Grimwood J."/>
            <person name="Kuo A."/>
            <person name="Brueggeman A."/>
            <person name="Dunigan D."/>
            <person name="Gurnon J."/>
            <person name="Ladunga I."/>
            <person name="Lindquist E."/>
            <person name="Lucas S."/>
            <person name="Pangilinan J."/>
            <person name="Proschold T."/>
            <person name="Salamov A."/>
            <person name="Schmutz J."/>
            <person name="Weeks D."/>
            <person name="Yamada T."/>
            <person name="Claverie J.M."/>
            <person name="Grigoriev I."/>
            <person name="Van Etten J."/>
            <person name="Lomsadze A."/>
            <person name="Borodovsky M."/>
        </authorList>
    </citation>
    <scope>NUCLEOTIDE SEQUENCE [LARGE SCALE GENOMIC DNA]</scope>
    <source>
        <strain evidence="2 3">C-169</strain>
    </source>
</reference>